<dbReference type="AlphaFoldDB" id="E1RK59"/>
<evidence type="ECO:0000313" key="7">
    <source>
        <dbReference type="EMBL" id="ADN35782.1"/>
    </source>
</evidence>
<keyword evidence="4" id="KW-0548">Nucleotidyltransferase</keyword>
<dbReference type="Gene3D" id="3.90.550.10">
    <property type="entry name" value="Spore Coat Polysaccharide Biosynthesis Protein SpsA, Chain A"/>
    <property type="match status" value="1"/>
</dbReference>
<evidence type="ECO:0000256" key="2">
    <source>
        <dbReference type="ARBA" id="ARBA00012415"/>
    </source>
</evidence>
<keyword evidence="8" id="KW-1185">Reference proteome</keyword>
<dbReference type="eggNOG" id="arCOG00664">
    <property type="taxonomic scope" value="Archaea"/>
</dbReference>
<comment type="catalytic activity">
    <reaction evidence="5">
        <text>alpha-D-glucose 1-phosphate + UTP + H(+) = UDP-alpha-D-glucose + diphosphate</text>
        <dbReference type="Rhea" id="RHEA:19889"/>
        <dbReference type="ChEBI" id="CHEBI:15378"/>
        <dbReference type="ChEBI" id="CHEBI:33019"/>
        <dbReference type="ChEBI" id="CHEBI:46398"/>
        <dbReference type="ChEBI" id="CHEBI:58601"/>
        <dbReference type="ChEBI" id="CHEBI:58885"/>
        <dbReference type="EC" id="2.7.7.9"/>
    </reaction>
</comment>
<comment type="similarity">
    <text evidence="1">Belongs to the UDPGP type 2 family.</text>
</comment>
<evidence type="ECO:0000256" key="5">
    <source>
        <dbReference type="ARBA" id="ARBA00048128"/>
    </source>
</evidence>
<proteinExistence type="inferred from homology"/>
<dbReference type="GO" id="GO:0003983">
    <property type="term" value="F:UTP:glucose-1-phosphate uridylyltransferase activity"/>
    <property type="evidence" value="ECO:0007669"/>
    <property type="project" value="UniProtKB-EC"/>
</dbReference>
<dbReference type="PANTHER" id="PTHR43197:SF1">
    <property type="entry name" value="UTP--GLUCOSE-1-PHOSPHATE URIDYLYLTRANSFERASE"/>
    <property type="match status" value="1"/>
</dbReference>
<evidence type="ECO:0000259" key="6">
    <source>
        <dbReference type="Pfam" id="PF00483"/>
    </source>
</evidence>
<dbReference type="SUPFAM" id="SSF53448">
    <property type="entry name" value="Nucleotide-diphospho-sugar transferases"/>
    <property type="match status" value="1"/>
</dbReference>
<dbReference type="STRING" id="679926.Mpet_1015"/>
<dbReference type="EMBL" id="CP002117">
    <property type="protein sequence ID" value="ADN35782.1"/>
    <property type="molecule type" value="Genomic_DNA"/>
</dbReference>
<evidence type="ECO:0000256" key="4">
    <source>
        <dbReference type="ARBA" id="ARBA00022695"/>
    </source>
</evidence>
<protein>
    <recommendedName>
        <fullName evidence="2">UTP--glucose-1-phosphate uridylyltransferase</fullName>
        <ecNumber evidence="2">2.7.7.9</ecNumber>
    </recommendedName>
</protein>
<dbReference type="InterPro" id="IPR005835">
    <property type="entry name" value="NTP_transferase_dom"/>
</dbReference>
<name>E1RK59_METP4</name>
<dbReference type="GeneID" id="9743479"/>
<evidence type="ECO:0000256" key="3">
    <source>
        <dbReference type="ARBA" id="ARBA00022679"/>
    </source>
</evidence>
<keyword evidence="3 7" id="KW-0808">Transferase</keyword>
<organism evidence="7 8">
    <name type="scientific">Methanolacinia petrolearia (strain DSM 11571 / OCM 486 / SEBR 4847)</name>
    <name type="common">Methanoplanus petrolearius</name>
    <dbReference type="NCBI Taxonomy" id="679926"/>
    <lineage>
        <taxon>Archaea</taxon>
        <taxon>Methanobacteriati</taxon>
        <taxon>Methanobacteriota</taxon>
        <taxon>Stenosarchaea group</taxon>
        <taxon>Methanomicrobia</taxon>
        <taxon>Methanomicrobiales</taxon>
        <taxon>Methanomicrobiaceae</taxon>
        <taxon>Methanolacinia</taxon>
    </lineage>
</organism>
<gene>
    <name evidence="7" type="ordered locus">Mpet_1015</name>
</gene>
<reference evidence="7 8" key="1">
    <citation type="journal article" date="2010" name="Stand. Genomic Sci.">
        <title>Complete genome sequence of Methanoplanus petrolearius type strain (SEBR 4847).</title>
        <authorList>
            <person name="Brambilla E."/>
            <person name="Djao O.D."/>
            <person name="Daligault H."/>
            <person name="Lapidus A."/>
            <person name="Lucas S."/>
            <person name="Hammon N."/>
            <person name="Nolan M."/>
            <person name="Tice H."/>
            <person name="Cheng J.F."/>
            <person name="Han C."/>
            <person name="Tapia R."/>
            <person name="Goodwin L."/>
            <person name="Pitluck S."/>
            <person name="Liolios K."/>
            <person name="Ivanova N."/>
            <person name="Mavromatis K."/>
            <person name="Mikhailova N."/>
            <person name="Pati A."/>
            <person name="Chen A."/>
            <person name="Palaniappan K."/>
            <person name="Land M."/>
            <person name="Hauser L."/>
            <person name="Chang Y.J."/>
            <person name="Jeffries C.D."/>
            <person name="Rohde M."/>
            <person name="Spring S."/>
            <person name="Sikorski J."/>
            <person name="Goker M."/>
            <person name="Woyke T."/>
            <person name="Bristow J."/>
            <person name="Eisen J.A."/>
            <person name="Markowitz V."/>
            <person name="Hugenholtz P."/>
            <person name="Kyrpides N.C."/>
            <person name="Klenk H.P."/>
        </authorList>
    </citation>
    <scope>NUCLEOTIDE SEQUENCE [LARGE SCALE GENOMIC DNA]</scope>
    <source>
        <strain evidence="8">DSM 11571 / OCM 486 / SEBR 4847</strain>
    </source>
</reference>
<dbReference type="InterPro" id="IPR029044">
    <property type="entry name" value="Nucleotide-diphossugar_trans"/>
</dbReference>
<evidence type="ECO:0000313" key="8">
    <source>
        <dbReference type="Proteomes" id="UP000006565"/>
    </source>
</evidence>
<sequence length="247" mass="26997">MLVKTGLIPAAGSGTRLGPFTNAIPKELLPVGEMAIIEHVVRAMKLAGIEHIVIVVSPHKHGLSDYLGSGKKFGINISYVVQEERKGLADAVLAGEHIIKEDFIVVLGDNFFAPKTFLKDLISFHIESSADTVVGVADVADVTRHGIINPDGDRILDMVEKPAVEEAKSSLGALGAYVFTPEIFDAIRNTKPGYKGELQLTDSIMTQIVRGKKVYYKKIDGIHIDVGTPRDLMRANEWYLEHRNGDI</sequence>
<dbReference type="KEGG" id="mpi:Mpet_1015"/>
<feature type="domain" description="Nucleotidyl transferase" evidence="6">
    <location>
        <begin position="6"/>
        <end position="240"/>
    </location>
</feature>
<dbReference type="RefSeq" id="WP_013328960.1">
    <property type="nucleotide sequence ID" value="NC_014507.1"/>
</dbReference>
<dbReference type="EC" id="2.7.7.9" evidence="2"/>
<dbReference type="OrthoDB" id="15372at2157"/>
<dbReference type="PANTHER" id="PTHR43197">
    <property type="entry name" value="UTP--GLUCOSE-1-PHOSPHATE URIDYLYLTRANSFERASE"/>
    <property type="match status" value="1"/>
</dbReference>
<dbReference type="Pfam" id="PF00483">
    <property type="entry name" value="NTP_transferase"/>
    <property type="match status" value="1"/>
</dbReference>
<dbReference type="HOGENOM" id="CLU_029499_1_0_2"/>
<accession>E1RK59</accession>
<dbReference type="Proteomes" id="UP000006565">
    <property type="component" value="Chromosome"/>
</dbReference>
<dbReference type="GO" id="GO:0006011">
    <property type="term" value="P:UDP-alpha-D-glucose metabolic process"/>
    <property type="evidence" value="ECO:0007669"/>
    <property type="project" value="InterPro"/>
</dbReference>
<evidence type="ECO:0000256" key="1">
    <source>
        <dbReference type="ARBA" id="ARBA00006890"/>
    </source>
</evidence>
<dbReference type="InterPro" id="IPR005771">
    <property type="entry name" value="GalU_uridylyltTrfase_bac/arc"/>
</dbReference>